<dbReference type="AlphaFoldDB" id="A0A556SCA9"/>
<evidence type="ECO:0000256" key="6">
    <source>
        <dbReference type="SAM" id="Phobius"/>
    </source>
</evidence>
<feature type="transmembrane region" description="Helical" evidence="6">
    <location>
        <begin position="360"/>
        <end position="378"/>
    </location>
</feature>
<feature type="domain" description="ABC-2 type transporter transmembrane" evidence="7">
    <location>
        <begin position="30"/>
        <end position="367"/>
    </location>
</feature>
<evidence type="ECO:0000259" key="7">
    <source>
        <dbReference type="Pfam" id="PF12698"/>
    </source>
</evidence>
<evidence type="ECO:0000256" key="4">
    <source>
        <dbReference type="ARBA" id="ARBA00022989"/>
    </source>
</evidence>
<gene>
    <name evidence="8" type="ORF">FPQ15_07805</name>
</gene>
<keyword evidence="3 6" id="KW-0812">Transmembrane</keyword>
<evidence type="ECO:0000313" key="9">
    <source>
        <dbReference type="Proteomes" id="UP000319483"/>
    </source>
</evidence>
<organism evidence="8 9">
    <name type="scientific">Gilliamella apicola</name>
    <dbReference type="NCBI Taxonomy" id="1196095"/>
    <lineage>
        <taxon>Bacteria</taxon>
        <taxon>Pseudomonadati</taxon>
        <taxon>Pseudomonadota</taxon>
        <taxon>Gammaproteobacteria</taxon>
        <taxon>Orbales</taxon>
        <taxon>Orbaceae</taxon>
        <taxon>Gilliamella</taxon>
    </lineage>
</organism>
<feature type="transmembrane region" description="Helical" evidence="6">
    <location>
        <begin position="236"/>
        <end position="259"/>
    </location>
</feature>
<comment type="subcellular location">
    <subcellularLocation>
        <location evidence="1">Cell membrane</location>
        <topology evidence="1">Multi-pass membrane protein</topology>
    </subcellularLocation>
</comment>
<proteinExistence type="predicted"/>
<dbReference type="PANTHER" id="PTHR30294:SF29">
    <property type="entry name" value="MULTIDRUG ABC TRANSPORTER PERMEASE YBHS-RELATED"/>
    <property type="match status" value="1"/>
</dbReference>
<dbReference type="GO" id="GO:0005886">
    <property type="term" value="C:plasma membrane"/>
    <property type="evidence" value="ECO:0007669"/>
    <property type="project" value="UniProtKB-SubCell"/>
</dbReference>
<sequence length="388" mass="42978">MQNIIKSIQEELDAMLSGHFIPYYKVAIGLAAIVALIFSIVLSHGSVFEGKIAVIDLDGSNYSTELISKINTSSYIEVSEVIRSPVNPITLVSHDRNLGVLYIPKGLEKSLKRGDQTVRLGYFSDDTNEAQNAKVLQNLNEYIPELGAELSVGKVSSLGLGREGTEATLSPMQLKSRNLFNPASSSTISTIIYFVYFFSSLTYGLTSLMIIGRLKITGLWNTVLERGFVALLARTIPYALFYTTGLTLITAVLVLFGQLRFDGNYFVFVPSIFMTGLAFGWLGFLLSWKTNNPGEGASKMIFLVPPGFIMGGSTMAVGIMPIWAYYVSHAFPLVWLFRFFRDIAMRGRSLIDMMSTYGMFIIYLTVIAFVVMIVFNQVKKPAAQPELN</sequence>
<dbReference type="InterPro" id="IPR013525">
    <property type="entry name" value="ABC2_TM"/>
</dbReference>
<reference evidence="8 9" key="1">
    <citation type="submission" date="2019-07" db="EMBL/GenBank/DDBJ databases">
        <title>Gilliamella genomes.</title>
        <authorList>
            <person name="Zheng H."/>
        </authorList>
    </citation>
    <scope>NUCLEOTIDE SEQUENCE [LARGE SCALE GENOMIC DNA]</scope>
    <source>
        <strain evidence="8 9">W8127</strain>
    </source>
</reference>
<keyword evidence="4 6" id="KW-1133">Transmembrane helix</keyword>
<name>A0A556SCA9_9GAMM</name>
<evidence type="ECO:0000256" key="2">
    <source>
        <dbReference type="ARBA" id="ARBA00022475"/>
    </source>
</evidence>
<comment type="caution">
    <text evidence="8">The sequence shown here is derived from an EMBL/GenBank/DDBJ whole genome shotgun (WGS) entry which is preliminary data.</text>
</comment>
<feature type="transmembrane region" description="Helical" evidence="6">
    <location>
        <begin position="265"/>
        <end position="288"/>
    </location>
</feature>
<evidence type="ECO:0000256" key="5">
    <source>
        <dbReference type="ARBA" id="ARBA00023136"/>
    </source>
</evidence>
<keyword evidence="5 6" id="KW-0472">Membrane</keyword>
<evidence type="ECO:0000256" key="1">
    <source>
        <dbReference type="ARBA" id="ARBA00004651"/>
    </source>
</evidence>
<protein>
    <submittedName>
        <fullName evidence="8">ABC transporter permease</fullName>
    </submittedName>
</protein>
<dbReference type="RefSeq" id="WP_039128915.1">
    <property type="nucleotide sequence ID" value="NZ_VMHM01000009.1"/>
</dbReference>
<dbReference type="Pfam" id="PF12698">
    <property type="entry name" value="ABC2_membrane_3"/>
    <property type="match status" value="1"/>
</dbReference>
<dbReference type="Proteomes" id="UP000319483">
    <property type="component" value="Unassembled WGS sequence"/>
</dbReference>
<dbReference type="PANTHER" id="PTHR30294">
    <property type="entry name" value="MEMBRANE COMPONENT OF ABC TRANSPORTER YHHJ-RELATED"/>
    <property type="match status" value="1"/>
</dbReference>
<feature type="transmembrane region" description="Helical" evidence="6">
    <location>
        <begin position="323"/>
        <end position="340"/>
    </location>
</feature>
<dbReference type="GO" id="GO:0140359">
    <property type="term" value="F:ABC-type transporter activity"/>
    <property type="evidence" value="ECO:0007669"/>
    <property type="project" value="InterPro"/>
</dbReference>
<dbReference type="Gene3D" id="3.40.1710.10">
    <property type="entry name" value="abc type-2 transporter like domain"/>
    <property type="match status" value="1"/>
</dbReference>
<dbReference type="InterPro" id="IPR051449">
    <property type="entry name" value="ABC-2_transporter_component"/>
</dbReference>
<evidence type="ECO:0000313" key="8">
    <source>
        <dbReference type="EMBL" id="TSJ98781.1"/>
    </source>
</evidence>
<evidence type="ECO:0000256" key="3">
    <source>
        <dbReference type="ARBA" id="ARBA00022692"/>
    </source>
</evidence>
<dbReference type="EMBL" id="VMHM01000009">
    <property type="protein sequence ID" value="TSJ98781.1"/>
    <property type="molecule type" value="Genomic_DNA"/>
</dbReference>
<feature type="transmembrane region" description="Helical" evidence="6">
    <location>
        <begin position="20"/>
        <end position="42"/>
    </location>
</feature>
<keyword evidence="2" id="KW-1003">Cell membrane</keyword>
<accession>A0A556SCA9</accession>